<accession>A0A0U1DT46</accession>
<evidence type="ECO:0000313" key="2">
    <source>
        <dbReference type="Proteomes" id="UP000182227"/>
    </source>
</evidence>
<name>A0A0U1DT46_9MYCO</name>
<sequence length="44" mass="4642">MSGTLRDETRNNYEHDLELELDGAVEVRPGAMAAGGALLVVAVT</sequence>
<keyword evidence="1" id="KW-0472">Membrane</keyword>
<protein>
    <submittedName>
        <fullName evidence="1">Transmembrane transporter</fullName>
    </submittedName>
</protein>
<gene>
    <name evidence="1" type="ORF">BN970_05231</name>
</gene>
<proteinExistence type="predicted"/>
<organism evidence="1 2">
    <name type="scientific">Mycolicibacterium conceptionense</name>
    <dbReference type="NCBI Taxonomy" id="451644"/>
    <lineage>
        <taxon>Bacteria</taxon>
        <taxon>Bacillati</taxon>
        <taxon>Actinomycetota</taxon>
        <taxon>Actinomycetes</taxon>
        <taxon>Mycobacteriales</taxon>
        <taxon>Mycobacteriaceae</taxon>
        <taxon>Mycolicibacterium</taxon>
    </lineage>
</organism>
<dbReference type="Proteomes" id="UP000182227">
    <property type="component" value="Unassembled WGS sequence"/>
</dbReference>
<evidence type="ECO:0000313" key="1">
    <source>
        <dbReference type="EMBL" id="CQD22235.1"/>
    </source>
</evidence>
<keyword evidence="1" id="KW-0812">Transmembrane</keyword>
<dbReference type="AlphaFoldDB" id="A0A0U1DT46"/>
<reference evidence="1 2" key="1">
    <citation type="submission" date="2015-03" db="EMBL/GenBank/DDBJ databases">
        <authorList>
            <person name="Murphy D."/>
        </authorList>
    </citation>
    <scope>NUCLEOTIDE SEQUENCE [LARGE SCALE GENOMIC DNA]</scope>
    <source>
        <strain evidence="1 2">D16</strain>
    </source>
</reference>
<dbReference type="EMBL" id="CTEF01000005">
    <property type="protein sequence ID" value="CQD22235.1"/>
    <property type="molecule type" value="Genomic_DNA"/>
</dbReference>